<name>A0AAN7FB68_QUERU</name>
<dbReference type="EMBL" id="JAXUIC010000005">
    <property type="protein sequence ID" value="KAK4588964.1"/>
    <property type="molecule type" value="Genomic_DNA"/>
</dbReference>
<dbReference type="AlphaFoldDB" id="A0AAN7FB68"/>
<sequence>MANQDEDTVDLDFARVKKLFHYLETLNTQTREKIMHLQSLQNNIEDFEESLSGIFVLEMMKVSTLQDYAVMQQGSGSLIRMKALGEMMGSYSSQDQDDKLEQEVKRLEQALGITIAAASTSGVTFKKEEGGEALAGASISGVTFKKEEGGEASDIEEQKLSKFEGLKKGLDSRKKSLMEYIKECNESDKELGVMNALKVQAVKVGIEVSRLIVDFVFMMLGQEQWAEKIGFFKSSLKGCCIEDENSMVIKKILYLLEMAKIDEPIKGKWARMEQTELDESNQKESLNRKKHIDDQFDEFLDQALGLLSRQFIELTLNLESFMSHPLLPKSEDLMNVVLTEFKCRLEQSEEKPKGIGEDINKLKAMFSSKVDRKDKKMTEARIFVESMIANCGINQNLHRRWSERFEAQFSYSCSVESSHAKVKKVQRLNNDRLDINFCSV</sequence>
<evidence type="ECO:0000313" key="2">
    <source>
        <dbReference type="Proteomes" id="UP001324115"/>
    </source>
</evidence>
<dbReference type="Proteomes" id="UP001324115">
    <property type="component" value="Unassembled WGS sequence"/>
</dbReference>
<accession>A0AAN7FB68</accession>
<comment type="caution">
    <text evidence="1">The sequence shown here is derived from an EMBL/GenBank/DDBJ whole genome shotgun (WGS) entry which is preliminary data.</text>
</comment>
<protein>
    <submittedName>
        <fullName evidence="1">Uncharacterized protein</fullName>
    </submittedName>
</protein>
<evidence type="ECO:0000313" key="1">
    <source>
        <dbReference type="EMBL" id="KAK4588964.1"/>
    </source>
</evidence>
<reference evidence="1 2" key="1">
    <citation type="journal article" date="2023" name="G3 (Bethesda)">
        <title>A haplotype-resolved chromosome-scale genome for Quercus rubra L. provides insights into the genetics of adaptive traits for red oak species.</title>
        <authorList>
            <person name="Kapoor B."/>
            <person name="Jenkins J."/>
            <person name="Schmutz J."/>
            <person name="Zhebentyayeva T."/>
            <person name="Kuelheim C."/>
            <person name="Coggeshall M."/>
            <person name="Heim C."/>
            <person name="Lasky J.R."/>
            <person name="Leites L."/>
            <person name="Islam-Faridi N."/>
            <person name="Romero-Severson J."/>
            <person name="DeLeo V.L."/>
            <person name="Lucas S.M."/>
            <person name="Lazic D."/>
            <person name="Gailing O."/>
            <person name="Carlson J."/>
            <person name="Staton M."/>
        </authorList>
    </citation>
    <scope>NUCLEOTIDE SEQUENCE [LARGE SCALE GENOMIC DNA]</scope>
    <source>
        <strain evidence="1">Pseudo-F2</strain>
    </source>
</reference>
<keyword evidence="2" id="KW-1185">Reference proteome</keyword>
<organism evidence="1 2">
    <name type="scientific">Quercus rubra</name>
    <name type="common">Northern red oak</name>
    <name type="synonym">Quercus borealis</name>
    <dbReference type="NCBI Taxonomy" id="3512"/>
    <lineage>
        <taxon>Eukaryota</taxon>
        <taxon>Viridiplantae</taxon>
        <taxon>Streptophyta</taxon>
        <taxon>Embryophyta</taxon>
        <taxon>Tracheophyta</taxon>
        <taxon>Spermatophyta</taxon>
        <taxon>Magnoliopsida</taxon>
        <taxon>eudicotyledons</taxon>
        <taxon>Gunneridae</taxon>
        <taxon>Pentapetalae</taxon>
        <taxon>rosids</taxon>
        <taxon>fabids</taxon>
        <taxon>Fagales</taxon>
        <taxon>Fagaceae</taxon>
        <taxon>Quercus</taxon>
    </lineage>
</organism>
<gene>
    <name evidence="1" type="ORF">RGQ29_019818</name>
</gene>
<proteinExistence type="predicted"/>